<dbReference type="PANTHER" id="PTHR12835">
    <property type="entry name" value="BIOTIN PROTEIN LIGASE"/>
    <property type="match status" value="1"/>
</dbReference>
<dbReference type="SUPFAM" id="SSF46785">
    <property type="entry name" value="Winged helix' DNA-binding domain"/>
    <property type="match status" value="1"/>
</dbReference>
<evidence type="ECO:0000313" key="8">
    <source>
        <dbReference type="Proteomes" id="UP001179280"/>
    </source>
</evidence>
<sequence length="323" mass="35883">MKAKLLHLLESGKYVSGEEMSQTLGVSRTAIWKQLKALREQGYEIESAPRRGYKLLATPDTMLPHDVKPFLRTESFGQMIHYFDTVPSTQPLAHGYAAKECEEGTLVLANEQSDGKGRLGRRWQANKGQSVSMSLVLRPTIPIQQAPQLTLLAAVAVTRAIESVAGLECEIKWPNDILYKGKKLVGILTEMAADPDQLKYVIVGMGLNCNQAAADFKAELSTIATSIQAETGETVNRAKLVAQVMNEFEWIYQAYLDNGFKSIKSLWEARAISVHTNLYARTPNEVIYGYALGITDEGLLRVRDEHGKEHLIYSADIELDTNP</sequence>
<dbReference type="CDD" id="cd16442">
    <property type="entry name" value="BPL"/>
    <property type="match status" value="1"/>
</dbReference>
<organism evidence="7 8">
    <name type="scientific">Shouchella xiaoxiensis</name>
    <dbReference type="NCBI Taxonomy" id="766895"/>
    <lineage>
        <taxon>Bacteria</taxon>
        <taxon>Bacillati</taxon>
        <taxon>Bacillota</taxon>
        <taxon>Bacilli</taxon>
        <taxon>Bacillales</taxon>
        <taxon>Bacillaceae</taxon>
        <taxon>Shouchella</taxon>
    </lineage>
</organism>
<dbReference type="Gene3D" id="1.10.10.10">
    <property type="entry name" value="Winged helix-like DNA-binding domain superfamily/Winged helix DNA-binding domain"/>
    <property type="match status" value="1"/>
</dbReference>
<dbReference type="SUPFAM" id="SSF55681">
    <property type="entry name" value="Class II aaRS and biotin synthetases"/>
    <property type="match status" value="1"/>
</dbReference>
<evidence type="ECO:0000256" key="4">
    <source>
        <dbReference type="ARBA" id="ARBA00023267"/>
    </source>
</evidence>
<keyword evidence="5" id="KW-0678">Repressor</keyword>
<dbReference type="Gene3D" id="2.30.30.100">
    <property type="match status" value="1"/>
</dbReference>
<dbReference type="Proteomes" id="UP001179280">
    <property type="component" value="Unassembled WGS sequence"/>
</dbReference>
<proteinExistence type="inferred from homology"/>
<dbReference type="Gene3D" id="3.30.930.10">
    <property type="entry name" value="Bira Bifunctional Protein, Domain 2"/>
    <property type="match status" value="1"/>
</dbReference>
<dbReference type="Pfam" id="PF02237">
    <property type="entry name" value="BPL_C"/>
    <property type="match status" value="1"/>
</dbReference>
<feature type="domain" description="BPL/LPL catalytic" evidence="6">
    <location>
        <begin position="65"/>
        <end position="256"/>
    </location>
</feature>
<name>A0ABS2SXC6_9BACI</name>
<dbReference type="RefSeq" id="WP_204467701.1">
    <property type="nucleotide sequence ID" value="NZ_JAFBCV010000012.1"/>
</dbReference>
<comment type="function">
    <text evidence="5">Acts both as a biotin--[acetyl-CoA-carboxylase] ligase and a repressor.</text>
</comment>
<dbReference type="HAMAP" id="MF_00978">
    <property type="entry name" value="Bifunct_BirA"/>
    <property type="match status" value="1"/>
</dbReference>
<dbReference type="SUPFAM" id="SSF50037">
    <property type="entry name" value="C-terminal domain of transcriptional repressors"/>
    <property type="match status" value="1"/>
</dbReference>
<keyword evidence="5" id="KW-0804">Transcription</keyword>
<dbReference type="Pfam" id="PF03099">
    <property type="entry name" value="BPL_LplA_LipB"/>
    <property type="match status" value="1"/>
</dbReference>
<dbReference type="GO" id="GO:0004077">
    <property type="term" value="F:biotin--[biotin carboxyl-carrier protein] ligase activity"/>
    <property type="evidence" value="ECO:0007669"/>
    <property type="project" value="UniProtKB-EC"/>
</dbReference>
<comment type="caution">
    <text evidence="5">Lacks conserved residue(s) required for the propagation of feature annotation.</text>
</comment>
<reference evidence="7" key="1">
    <citation type="submission" date="2021-01" db="EMBL/GenBank/DDBJ databases">
        <title>Genomic Encyclopedia of Type Strains, Phase IV (KMG-IV): sequencing the most valuable type-strain genomes for metagenomic binning, comparative biology and taxonomic classification.</title>
        <authorList>
            <person name="Goeker M."/>
        </authorList>
    </citation>
    <scope>NUCLEOTIDE SEQUENCE</scope>
    <source>
        <strain evidence="7">DSM 21943</strain>
    </source>
</reference>
<evidence type="ECO:0000256" key="1">
    <source>
        <dbReference type="ARBA" id="ARBA00022598"/>
    </source>
</evidence>
<keyword evidence="2 5" id="KW-0547">Nucleotide-binding</keyword>
<evidence type="ECO:0000256" key="2">
    <source>
        <dbReference type="ARBA" id="ARBA00022741"/>
    </source>
</evidence>
<evidence type="ECO:0000256" key="3">
    <source>
        <dbReference type="ARBA" id="ARBA00022840"/>
    </source>
</evidence>
<keyword evidence="8" id="KW-1185">Reference proteome</keyword>
<comment type="catalytic activity">
    <reaction evidence="5">
        <text>biotin + L-lysyl-[protein] + ATP = N(6)-biotinyl-L-lysyl-[protein] + AMP + diphosphate + H(+)</text>
        <dbReference type="Rhea" id="RHEA:11756"/>
        <dbReference type="Rhea" id="RHEA-COMP:9752"/>
        <dbReference type="Rhea" id="RHEA-COMP:10505"/>
        <dbReference type="ChEBI" id="CHEBI:15378"/>
        <dbReference type="ChEBI" id="CHEBI:29969"/>
        <dbReference type="ChEBI" id="CHEBI:30616"/>
        <dbReference type="ChEBI" id="CHEBI:33019"/>
        <dbReference type="ChEBI" id="CHEBI:57586"/>
        <dbReference type="ChEBI" id="CHEBI:83144"/>
        <dbReference type="ChEBI" id="CHEBI:456215"/>
        <dbReference type="EC" id="6.3.4.15"/>
    </reaction>
</comment>
<keyword evidence="4 5" id="KW-0092">Biotin</keyword>
<keyword evidence="5" id="KW-0238">DNA-binding</keyword>
<protein>
    <recommendedName>
        <fullName evidence="5">Bifunctional ligase/repressor BirA</fullName>
    </recommendedName>
    <alternativeName>
        <fullName evidence="5">Biotin--[acetyl-CoA-carboxylase] ligase</fullName>
        <ecNumber evidence="5">6.3.4.15</ecNumber>
    </alternativeName>
    <alternativeName>
        <fullName evidence="5">Biotin--protein ligase</fullName>
    </alternativeName>
    <alternativeName>
        <fullName evidence="5">Biotin-[acetyl-CoA carboxylase] synthetase</fullName>
    </alternativeName>
</protein>
<dbReference type="PANTHER" id="PTHR12835:SF5">
    <property type="entry name" value="BIOTIN--PROTEIN LIGASE"/>
    <property type="match status" value="1"/>
</dbReference>
<comment type="caution">
    <text evidence="7">The sequence shown here is derived from an EMBL/GenBank/DDBJ whole genome shotgun (WGS) entry which is preliminary data.</text>
</comment>
<dbReference type="InterPro" id="IPR045864">
    <property type="entry name" value="aa-tRNA-synth_II/BPL/LPL"/>
</dbReference>
<keyword evidence="3 5" id="KW-0067">ATP-binding</keyword>
<keyword evidence="5" id="KW-0805">Transcription regulation</keyword>
<feature type="binding site" evidence="5">
    <location>
        <position position="183"/>
    </location>
    <ligand>
        <name>biotin</name>
        <dbReference type="ChEBI" id="CHEBI:57586"/>
    </ligand>
</feature>
<dbReference type="EMBL" id="JAFBCV010000012">
    <property type="protein sequence ID" value="MBM7840187.1"/>
    <property type="molecule type" value="Genomic_DNA"/>
</dbReference>
<feature type="binding site" evidence="5">
    <location>
        <position position="112"/>
    </location>
    <ligand>
        <name>biotin</name>
        <dbReference type="ChEBI" id="CHEBI:57586"/>
    </ligand>
</feature>
<dbReference type="InterPro" id="IPR013196">
    <property type="entry name" value="HTH_11"/>
</dbReference>
<evidence type="ECO:0000313" key="7">
    <source>
        <dbReference type="EMBL" id="MBM7840187.1"/>
    </source>
</evidence>
<keyword evidence="1 5" id="KW-0436">Ligase</keyword>
<gene>
    <name evidence="5" type="primary">birA</name>
    <name evidence="7" type="ORF">JOC54_003467</name>
</gene>
<dbReference type="InterPro" id="IPR004143">
    <property type="entry name" value="BPL_LPL_catalytic"/>
</dbReference>
<accession>A0ABS2SXC6</accession>
<dbReference type="Pfam" id="PF08279">
    <property type="entry name" value="HTH_11"/>
    <property type="match status" value="1"/>
</dbReference>
<dbReference type="InterPro" id="IPR030855">
    <property type="entry name" value="Bifunct_BirA"/>
</dbReference>
<dbReference type="NCBIfam" id="TIGR00121">
    <property type="entry name" value="birA_ligase"/>
    <property type="match status" value="1"/>
</dbReference>
<comment type="similarity">
    <text evidence="5">Belongs to the biotin--protein ligase family.</text>
</comment>
<evidence type="ECO:0000259" key="6">
    <source>
        <dbReference type="PROSITE" id="PS51733"/>
    </source>
</evidence>
<feature type="DNA-binding region" description="H-T-H motif" evidence="5">
    <location>
        <begin position="17"/>
        <end position="36"/>
    </location>
</feature>
<dbReference type="EC" id="6.3.4.15" evidence="5"/>
<dbReference type="InterPro" id="IPR036388">
    <property type="entry name" value="WH-like_DNA-bd_sf"/>
</dbReference>
<evidence type="ECO:0000256" key="5">
    <source>
        <dbReference type="HAMAP-Rule" id="MF_00978"/>
    </source>
</evidence>
<dbReference type="InterPro" id="IPR003142">
    <property type="entry name" value="BPL_C"/>
</dbReference>
<dbReference type="InterPro" id="IPR008988">
    <property type="entry name" value="Transcriptional_repressor_C"/>
</dbReference>
<dbReference type="InterPro" id="IPR036390">
    <property type="entry name" value="WH_DNA-bd_sf"/>
</dbReference>
<dbReference type="InterPro" id="IPR004408">
    <property type="entry name" value="Biotin_CoA_COase_ligase"/>
</dbReference>
<dbReference type="PROSITE" id="PS51733">
    <property type="entry name" value="BPL_LPL_CATALYTIC"/>
    <property type="match status" value="1"/>
</dbReference>